<name>A7B0Y9_MEDG7</name>
<gene>
    <name evidence="1" type="ORF">RUMGNA_01215</name>
</gene>
<evidence type="ECO:0000313" key="1">
    <source>
        <dbReference type="EMBL" id="EDN78478.1"/>
    </source>
</evidence>
<reference evidence="1 2" key="2">
    <citation type="submission" date="2007-06" db="EMBL/GenBank/DDBJ databases">
        <title>Draft genome sequence of Ruminococcus gnavus (ATCC 29149).</title>
        <authorList>
            <person name="Sudarsanam P."/>
            <person name="Ley R."/>
            <person name="Guruge J."/>
            <person name="Turnbaugh P.J."/>
            <person name="Mahowald M."/>
            <person name="Liep D."/>
            <person name="Gordon J."/>
        </authorList>
    </citation>
    <scope>NUCLEOTIDE SEQUENCE [LARGE SCALE GENOMIC DNA]</scope>
    <source>
        <strain evidence="1 2">ATCC 29149</strain>
    </source>
</reference>
<evidence type="ECO:0000313" key="2">
    <source>
        <dbReference type="Proteomes" id="UP000004410"/>
    </source>
</evidence>
<organism evidence="1 2">
    <name type="scientific">Mediterraneibacter gnavus (strain ATCC 29149 / DSM 114966 / JCM 6515 / VPI C7-9)</name>
    <name type="common">Ruminococcus gnavus</name>
    <dbReference type="NCBI Taxonomy" id="411470"/>
    <lineage>
        <taxon>Bacteria</taxon>
        <taxon>Bacillati</taxon>
        <taxon>Bacillota</taxon>
        <taxon>Clostridia</taxon>
        <taxon>Lachnospirales</taxon>
        <taxon>Lachnospiraceae</taxon>
        <taxon>Mediterraneibacter</taxon>
    </lineage>
</organism>
<accession>A7B0Y9</accession>
<proteinExistence type="predicted"/>
<reference evidence="1 2" key="1">
    <citation type="submission" date="2007-04" db="EMBL/GenBank/DDBJ databases">
        <authorList>
            <person name="Fulton L."/>
            <person name="Clifton S."/>
            <person name="Fulton B."/>
            <person name="Xu J."/>
            <person name="Minx P."/>
            <person name="Pepin K.H."/>
            <person name="Johnson M."/>
            <person name="Thiruvilangam P."/>
            <person name="Bhonagiri V."/>
            <person name="Nash W.E."/>
            <person name="Mardis E.R."/>
            <person name="Wilson R.K."/>
        </authorList>
    </citation>
    <scope>NUCLEOTIDE SEQUENCE [LARGE SCALE GENOMIC DNA]</scope>
    <source>
        <strain evidence="1 2">ATCC 29149</strain>
    </source>
</reference>
<dbReference type="AlphaFoldDB" id="A7B0Y9"/>
<dbReference type="Proteomes" id="UP000004410">
    <property type="component" value="Unassembled WGS sequence"/>
</dbReference>
<dbReference type="PaxDb" id="411470-RUMGNA_01215"/>
<dbReference type="EMBL" id="AAYG02000010">
    <property type="protein sequence ID" value="EDN78478.1"/>
    <property type="molecule type" value="Genomic_DNA"/>
</dbReference>
<protein>
    <submittedName>
        <fullName evidence="1">Uncharacterized protein</fullName>
    </submittedName>
</protein>
<comment type="caution">
    <text evidence="1">The sequence shown here is derived from an EMBL/GenBank/DDBJ whole genome shotgun (WGS) entry which is preliminary data.</text>
</comment>
<sequence length="35" mass="4113">MLKMKARSKLTKAGFSSILDLYKVDYNREERGESF</sequence>